<dbReference type="EMBL" id="BGZK01000992">
    <property type="protein sequence ID" value="GBP67797.1"/>
    <property type="molecule type" value="Genomic_DNA"/>
</dbReference>
<dbReference type="OrthoDB" id="616263at2759"/>
<evidence type="ECO:0000313" key="1">
    <source>
        <dbReference type="EMBL" id="GBP67797.1"/>
    </source>
</evidence>
<reference evidence="1 2" key="1">
    <citation type="journal article" date="2019" name="Commun. Biol.">
        <title>The bagworm genome reveals a unique fibroin gene that provides high tensile strength.</title>
        <authorList>
            <person name="Kono N."/>
            <person name="Nakamura H."/>
            <person name="Ohtoshi R."/>
            <person name="Tomita M."/>
            <person name="Numata K."/>
            <person name="Arakawa K."/>
        </authorList>
    </citation>
    <scope>NUCLEOTIDE SEQUENCE [LARGE SCALE GENOMIC DNA]</scope>
</reference>
<accession>A0A4C1XZV3</accession>
<gene>
    <name evidence="1" type="ORF">EVAR_53793_1</name>
</gene>
<dbReference type="Gene3D" id="3.30.420.10">
    <property type="entry name" value="Ribonuclease H-like superfamily/Ribonuclease H"/>
    <property type="match status" value="1"/>
</dbReference>
<name>A0A4C1XZV3_EUMVA</name>
<dbReference type="GO" id="GO:0003676">
    <property type="term" value="F:nucleic acid binding"/>
    <property type="evidence" value="ECO:0007669"/>
    <property type="project" value="InterPro"/>
</dbReference>
<organism evidence="1 2">
    <name type="scientific">Eumeta variegata</name>
    <name type="common">Bagworm moth</name>
    <name type="synonym">Eumeta japonica</name>
    <dbReference type="NCBI Taxonomy" id="151549"/>
    <lineage>
        <taxon>Eukaryota</taxon>
        <taxon>Metazoa</taxon>
        <taxon>Ecdysozoa</taxon>
        <taxon>Arthropoda</taxon>
        <taxon>Hexapoda</taxon>
        <taxon>Insecta</taxon>
        <taxon>Pterygota</taxon>
        <taxon>Neoptera</taxon>
        <taxon>Endopterygota</taxon>
        <taxon>Lepidoptera</taxon>
        <taxon>Glossata</taxon>
        <taxon>Ditrysia</taxon>
        <taxon>Tineoidea</taxon>
        <taxon>Psychidae</taxon>
        <taxon>Oiketicinae</taxon>
        <taxon>Eumeta</taxon>
    </lineage>
</organism>
<dbReference type="AlphaFoldDB" id="A0A4C1XZV3"/>
<sequence length="160" mass="18441">MQQILHACHASGRKTIALTHAACLNNNRCGIVVLRHMSGYSWDLVERDLEFWIYEFLNMIMNEVRGATSFSGSAEKLFENTSLESATPPAAFIRHCAVRLPLFWSMPHALSEQRFTPYEYSKYWVNSCIGSKDKEFFRLGIQTLPERWKKVIASDGQYLD</sequence>
<dbReference type="InterPro" id="IPR036397">
    <property type="entry name" value="RNaseH_sf"/>
</dbReference>
<evidence type="ECO:0000313" key="2">
    <source>
        <dbReference type="Proteomes" id="UP000299102"/>
    </source>
</evidence>
<keyword evidence="2" id="KW-1185">Reference proteome</keyword>
<comment type="caution">
    <text evidence="1">The sequence shown here is derived from an EMBL/GenBank/DDBJ whole genome shotgun (WGS) entry which is preliminary data.</text>
</comment>
<proteinExistence type="predicted"/>
<protein>
    <submittedName>
        <fullName evidence="1">Mariner Mos1 transposase</fullName>
    </submittedName>
</protein>
<dbReference type="Proteomes" id="UP000299102">
    <property type="component" value="Unassembled WGS sequence"/>
</dbReference>